<dbReference type="InterPro" id="IPR027291">
    <property type="entry name" value="Glyco_hydro_38_N_sf"/>
</dbReference>
<dbReference type="Gene3D" id="1.20.1270.50">
    <property type="entry name" value="Glycoside hydrolase family 38, central domain"/>
    <property type="match status" value="1"/>
</dbReference>
<feature type="domain" description="Glycoside hydrolase family 38 central" evidence="5">
    <location>
        <begin position="274"/>
        <end position="366"/>
    </location>
</feature>
<dbReference type="AlphaFoldDB" id="A0A6M4IP82"/>
<dbReference type="GO" id="GO:0004559">
    <property type="term" value="F:alpha-mannosidase activity"/>
    <property type="evidence" value="ECO:0007669"/>
    <property type="project" value="InterPro"/>
</dbReference>
<sequence>MSHTHWDREWYHTAARFRQRLVALLDAVLGRQHTGETFLLDGQAITLLDYLAVRPEREAEIGARLQAGTLEAGPWYVLADNLIPSGEAILRNLEAGHRVMRGLGAAPPPVLYCPDTFGHPAALPSIAAGYGFGTAIVWRGAGGAAHPASDAFRWHAADGASVATHHLPPDGYEYGSALPVEADAAAARWQRMYSVLTARNRTGVLLLLNGADHHALQPDIIDAVAALRDAAVADAVVQRASLTAFADRFVAACRDVALPVVQGELRDSYGYTWTLGGTLGTRAQQKRRNALLERALLRDVEPWLALSWLHHATARARGIASDGTVTLAQLPALLNIAWQELLETHPHDTLCGCSIDHVARAMDARQESVQSQAWELRRAALNLALPHDVVTARLRPISLDTPQALVVRNRAATARGGIAELRLIETLADVAVGPGSTLAAPVDARSDAPPPQVSGVLVQPLDARVGHQRRESPQHYPDNDLVRVHRVVAWVPEVPALGLRVFASAPGDEADTDLPNTVPAVRIVESATAVMLDNERLRVTVCDGRVDIEQGARRLESALSIESFADLGDSYTPSLRGEPERLTCVETVVRHRGPLRAAVRLTWESVDRDIRVQTTLILDAAADLLRCDVSGMNRRRNHRLQLKWRTGFSDPVTVADAAFGPVERHVARAPVDSREAVVPTMPMHRWVTQAQLGDCVTLFADGLAEAESSPGALSITLLRAIGELSRAALPERPGHAGWPSPTPDAQSLGRFRARVGCMLHADDADRLGMVSRAADALLVPLCGETWRDLDPASTTTQIAGPQLHGAALEASAVTLAQRGDGIILRAVNLSAAVVQGHWQLPHDGPWMVTRCRLDETPLDSPVRRDARVAFTAGPREIVTLHLTVARLA</sequence>
<dbReference type="PANTHER" id="PTHR46017">
    <property type="entry name" value="ALPHA-MANNOSIDASE 2C1"/>
    <property type="match status" value="1"/>
</dbReference>
<evidence type="ECO:0000259" key="5">
    <source>
        <dbReference type="SMART" id="SM00872"/>
    </source>
</evidence>
<dbReference type="KEGG" id="ggr:HKW67_04145"/>
<dbReference type="InterPro" id="IPR011330">
    <property type="entry name" value="Glyco_hydro/deAcase_b/a-brl"/>
</dbReference>
<evidence type="ECO:0000313" key="6">
    <source>
        <dbReference type="EMBL" id="QJR34762.1"/>
    </source>
</evidence>
<dbReference type="Pfam" id="PF09261">
    <property type="entry name" value="Alpha-mann_mid"/>
    <property type="match status" value="1"/>
</dbReference>
<dbReference type="InterPro" id="IPR037094">
    <property type="entry name" value="Glyco_hydro_38_cen_sf"/>
</dbReference>
<accession>A0A6M4IP82</accession>
<evidence type="ECO:0000256" key="2">
    <source>
        <dbReference type="ARBA" id="ARBA00022723"/>
    </source>
</evidence>
<comment type="similarity">
    <text evidence="1">Belongs to the glycosyl hydrolase 38 family.</text>
</comment>
<dbReference type="Pfam" id="PF01074">
    <property type="entry name" value="Glyco_hydro_38N"/>
    <property type="match status" value="1"/>
</dbReference>
<dbReference type="PANTHER" id="PTHR46017:SF2">
    <property type="entry name" value="MANNOSYLGLYCERATE HYDROLASE"/>
    <property type="match status" value="1"/>
</dbReference>
<dbReference type="SUPFAM" id="SSF88713">
    <property type="entry name" value="Glycoside hydrolase/deacetylase"/>
    <property type="match status" value="1"/>
</dbReference>
<keyword evidence="4" id="KW-0326">Glycosidase</keyword>
<dbReference type="EMBL" id="CP053085">
    <property type="protein sequence ID" value="QJR34762.1"/>
    <property type="molecule type" value="Genomic_DNA"/>
</dbReference>
<dbReference type="InterPro" id="IPR015341">
    <property type="entry name" value="Glyco_hydro_38_cen"/>
</dbReference>
<dbReference type="GO" id="GO:0046872">
    <property type="term" value="F:metal ion binding"/>
    <property type="evidence" value="ECO:0007669"/>
    <property type="project" value="UniProtKB-KW"/>
</dbReference>
<protein>
    <recommendedName>
        <fullName evidence="5">Glycoside hydrolase family 38 central domain-containing protein</fullName>
    </recommendedName>
</protein>
<keyword evidence="3" id="KW-0378">Hydrolase</keyword>
<dbReference type="SUPFAM" id="SSF74650">
    <property type="entry name" value="Galactose mutarotase-like"/>
    <property type="match status" value="1"/>
</dbReference>
<gene>
    <name evidence="6" type="ORF">HKW67_04145</name>
</gene>
<organism evidence="6 7">
    <name type="scientific">Gemmatimonas groenlandica</name>
    <dbReference type="NCBI Taxonomy" id="2732249"/>
    <lineage>
        <taxon>Bacteria</taxon>
        <taxon>Pseudomonadati</taxon>
        <taxon>Gemmatimonadota</taxon>
        <taxon>Gemmatimonadia</taxon>
        <taxon>Gemmatimonadales</taxon>
        <taxon>Gemmatimonadaceae</taxon>
        <taxon>Gemmatimonas</taxon>
    </lineage>
</organism>
<keyword evidence="7" id="KW-1185">Reference proteome</keyword>
<dbReference type="InterPro" id="IPR011013">
    <property type="entry name" value="Gal_mutarotase_sf_dom"/>
</dbReference>
<reference evidence="6 7" key="1">
    <citation type="submission" date="2020-05" db="EMBL/GenBank/DDBJ databases">
        <title>Complete genome sequence of Gemmatimonas greenlandica TET16.</title>
        <authorList>
            <person name="Zeng Y."/>
        </authorList>
    </citation>
    <scope>NUCLEOTIDE SEQUENCE [LARGE SCALE GENOMIC DNA]</scope>
    <source>
        <strain evidence="6 7">TET16</strain>
    </source>
</reference>
<dbReference type="Proteomes" id="UP000500938">
    <property type="component" value="Chromosome"/>
</dbReference>
<proteinExistence type="inferred from homology"/>
<dbReference type="GO" id="GO:0009313">
    <property type="term" value="P:oligosaccharide catabolic process"/>
    <property type="evidence" value="ECO:0007669"/>
    <property type="project" value="TreeGrafter"/>
</dbReference>
<evidence type="ECO:0000313" key="7">
    <source>
        <dbReference type="Proteomes" id="UP000500938"/>
    </source>
</evidence>
<dbReference type="SUPFAM" id="SSF88688">
    <property type="entry name" value="Families 57/38 glycoside transferase middle domain"/>
    <property type="match status" value="1"/>
</dbReference>
<evidence type="ECO:0000256" key="3">
    <source>
        <dbReference type="ARBA" id="ARBA00022801"/>
    </source>
</evidence>
<dbReference type="Gene3D" id="2.70.98.30">
    <property type="entry name" value="Golgi alpha-mannosidase II, domain 4"/>
    <property type="match status" value="1"/>
</dbReference>
<dbReference type="GO" id="GO:0006013">
    <property type="term" value="P:mannose metabolic process"/>
    <property type="evidence" value="ECO:0007669"/>
    <property type="project" value="InterPro"/>
</dbReference>
<dbReference type="GO" id="GO:0030246">
    <property type="term" value="F:carbohydrate binding"/>
    <property type="evidence" value="ECO:0007669"/>
    <property type="project" value="InterPro"/>
</dbReference>
<evidence type="ECO:0000256" key="1">
    <source>
        <dbReference type="ARBA" id="ARBA00009792"/>
    </source>
</evidence>
<dbReference type="InterPro" id="IPR028995">
    <property type="entry name" value="Glyco_hydro_57/38_cen_sf"/>
</dbReference>
<keyword evidence="2" id="KW-0479">Metal-binding</keyword>
<name>A0A6M4IP82_9BACT</name>
<dbReference type="SMART" id="SM00872">
    <property type="entry name" value="Alpha-mann_mid"/>
    <property type="match status" value="1"/>
</dbReference>
<evidence type="ECO:0000256" key="4">
    <source>
        <dbReference type="ARBA" id="ARBA00023295"/>
    </source>
</evidence>
<dbReference type="Gene3D" id="3.20.110.10">
    <property type="entry name" value="Glycoside hydrolase 38, N terminal domain"/>
    <property type="match status" value="1"/>
</dbReference>
<dbReference type="InterPro" id="IPR000602">
    <property type="entry name" value="Glyco_hydro_38_N"/>
</dbReference>
<dbReference type="RefSeq" id="WP_171224190.1">
    <property type="nucleotide sequence ID" value="NZ_CP053085.1"/>
</dbReference>